<dbReference type="EMBL" id="BOMN01000155">
    <property type="protein sequence ID" value="GIE26845.1"/>
    <property type="molecule type" value="Genomic_DNA"/>
</dbReference>
<comment type="caution">
    <text evidence="1">The sequence shown here is derived from an EMBL/GenBank/DDBJ whole genome shotgun (WGS) entry which is preliminary data.</text>
</comment>
<evidence type="ECO:0000313" key="1">
    <source>
        <dbReference type="EMBL" id="GIE26845.1"/>
    </source>
</evidence>
<proteinExistence type="predicted"/>
<sequence>MALLRLVYWLHPAVQVSALTQAAGFAHPREMTTAIGPVPTGIACRGGAAIQRVGPAKPFWLRSFGNGQDCLTRIKSSRRRRNVTQIDAAPRR</sequence>
<gene>
    <name evidence="1" type="ORF">Ahu01nite_099470</name>
</gene>
<organism evidence="1 2">
    <name type="scientific">Winogradskya humida</name>
    <dbReference type="NCBI Taxonomy" id="113566"/>
    <lineage>
        <taxon>Bacteria</taxon>
        <taxon>Bacillati</taxon>
        <taxon>Actinomycetota</taxon>
        <taxon>Actinomycetes</taxon>
        <taxon>Micromonosporales</taxon>
        <taxon>Micromonosporaceae</taxon>
        <taxon>Winogradskya</taxon>
    </lineage>
</organism>
<reference evidence="1 2" key="1">
    <citation type="submission" date="2021-01" db="EMBL/GenBank/DDBJ databases">
        <title>Whole genome shotgun sequence of Actinoplanes humidus NBRC 14915.</title>
        <authorList>
            <person name="Komaki H."/>
            <person name="Tamura T."/>
        </authorList>
    </citation>
    <scope>NUCLEOTIDE SEQUENCE [LARGE SCALE GENOMIC DNA]</scope>
    <source>
        <strain evidence="1 2">NBRC 14915</strain>
    </source>
</reference>
<keyword evidence="2" id="KW-1185">Reference proteome</keyword>
<name>A0ABQ4A7L0_9ACTN</name>
<evidence type="ECO:0008006" key="3">
    <source>
        <dbReference type="Google" id="ProtNLM"/>
    </source>
</evidence>
<accession>A0ABQ4A7L0</accession>
<evidence type="ECO:0000313" key="2">
    <source>
        <dbReference type="Proteomes" id="UP000603200"/>
    </source>
</evidence>
<protein>
    <recommendedName>
        <fullName evidence="3">Secreted protein</fullName>
    </recommendedName>
</protein>
<dbReference type="Proteomes" id="UP000603200">
    <property type="component" value="Unassembled WGS sequence"/>
</dbReference>